<evidence type="ECO:0000259" key="1">
    <source>
        <dbReference type="Pfam" id="PF00117"/>
    </source>
</evidence>
<dbReference type="InterPro" id="IPR017926">
    <property type="entry name" value="GATASE"/>
</dbReference>
<dbReference type="SUPFAM" id="SSF52317">
    <property type="entry name" value="Class I glutamine amidotransferase-like"/>
    <property type="match status" value="1"/>
</dbReference>
<dbReference type="RefSeq" id="WP_137423945.1">
    <property type="nucleotide sequence ID" value="NZ_CP040098.1"/>
</dbReference>
<dbReference type="CDD" id="cd01741">
    <property type="entry name" value="GATase1_1"/>
    <property type="match status" value="1"/>
</dbReference>
<dbReference type="EMBL" id="CP040098">
    <property type="protein sequence ID" value="QCQ21976.1"/>
    <property type="molecule type" value="Genomic_DNA"/>
</dbReference>
<dbReference type="OrthoDB" id="9813383at2"/>
<dbReference type="Proteomes" id="UP000298602">
    <property type="component" value="Chromosome"/>
</dbReference>
<feature type="domain" description="Glutamine amidotransferase" evidence="1">
    <location>
        <begin position="23"/>
        <end position="191"/>
    </location>
</feature>
<accession>A0A4P8L261</accession>
<dbReference type="Pfam" id="PF00117">
    <property type="entry name" value="GATase"/>
    <property type="match status" value="1"/>
</dbReference>
<evidence type="ECO:0000313" key="3">
    <source>
        <dbReference type="Proteomes" id="UP000298602"/>
    </source>
</evidence>
<dbReference type="AlphaFoldDB" id="A0A4P8L261"/>
<dbReference type="GO" id="GO:0016740">
    <property type="term" value="F:transferase activity"/>
    <property type="evidence" value="ECO:0007669"/>
    <property type="project" value="UniProtKB-KW"/>
</dbReference>
<dbReference type="PROSITE" id="PS51273">
    <property type="entry name" value="GATASE_TYPE_1"/>
    <property type="match status" value="1"/>
</dbReference>
<keyword evidence="2" id="KW-0315">Glutamine amidotransferase</keyword>
<dbReference type="InterPro" id="IPR029062">
    <property type="entry name" value="Class_I_gatase-like"/>
</dbReference>
<sequence length="243" mass="26593">MRKLLVMKVGSTFEWLRSAKGDFEDWILRGLKVNGSRVHVLDVRKHEGFPPWEAVCGVVVTGSHAMVTDHHDWSERTAAWLKGAVDRNLPVLGICYGHQLLAYALGGTVGDNPRGMEFGTVLVSLEPEAAADPLFAGLPRRFDAHVSHTQSVLRLPPGARRLACSAGEPNQAFVVGDRAWGVQFHPEFDATVVIEYIKTSREPLEVQGVNVDALAAAVRETPHAGEVLERFSRLVPGCRDDSA</sequence>
<reference evidence="2 3" key="2">
    <citation type="submission" date="2019-05" db="EMBL/GenBank/DDBJ databases">
        <authorList>
            <person name="Suflita J.M."/>
            <person name="Marks C.R."/>
        </authorList>
    </citation>
    <scope>NUCLEOTIDE SEQUENCE [LARGE SCALE GENOMIC DNA]</scope>
    <source>
        <strain evidence="2 3">ALDC</strain>
    </source>
</reference>
<keyword evidence="3" id="KW-1185">Reference proteome</keyword>
<dbReference type="GO" id="GO:0005829">
    <property type="term" value="C:cytosol"/>
    <property type="evidence" value="ECO:0007669"/>
    <property type="project" value="TreeGrafter"/>
</dbReference>
<dbReference type="InterPro" id="IPR044992">
    <property type="entry name" value="ChyE-like"/>
</dbReference>
<keyword evidence="2" id="KW-0808">Transferase</keyword>
<organism evidence="2 3">
    <name type="scientific">Desulfoglaeba alkanexedens ALDC</name>
    <dbReference type="NCBI Taxonomy" id="980445"/>
    <lineage>
        <taxon>Bacteria</taxon>
        <taxon>Pseudomonadati</taxon>
        <taxon>Thermodesulfobacteriota</taxon>
        <taxon>Syntrophobacteria</taxon>
        <taxon>Syntrophobacterales</taxon>
        <taxon>Syntrophobacteraceae</taxon>
        <taxon>Desulfoglaeba</taxon>
    </lineage>
</organism>
<reference evidence="2 3" key="1">
    <citation type="submission" date="2019-05" db="EMBL/GenBank/DDBJ databases">
        <title>The Complete Genome Sequence of the n-alkane-degrading Desulfoglaeba alkanexedens ALDC reveals multiple alkylsuccinate synthase gene clusters.</title>
        <authorList>
            <person name="Callaghan A.V."/>
            <person name="Davidova I.A."/>
            <person name="Duncan K.E."/>
            <person name="Morris B."/>
            <person name="McInerney M.J."/>
        </authorList>
    </citation>
    <scope>NUCLEOTIDE SEQUENCE [LARGE SCALE GENOMIC DNA]</scope>
    <source>
        <strain evidence="2 3">ALDC</strain>
    </source>
</reference>
<dbReference type="Gene3D" id="3.40.50.880">
    <property type="match status" value="1"/>
</dbReference>
<name>A0A4P8L261_9BACT</name>
<dbReference type="PANTHER" id="PTHR42695:SF5">
    <property type="entry name" value="GLUTAMINE AMIDOTRANSFERASE YLR126C-RELATED"/>
    <property type="match status" value="1"/>
</dbReference>
<dbReference type="PANTHER" id="PTHR42695">
    <property type="entry name" value="GLUTAMINE AMIDOTRANSFERASE YLR126C-RELATED"/>
    <property type="match status" value="1"/>
</dbReference>
<gene>
    <name evidence="2" type="ORF">FDQ92_07185</name>
</gene>
<evidence type="ECO:0000313" key="2">
    <source>
        <dbReference type="EMBL" id="QCQ21976.1"/>
    </source>
</evidence>
<protein>
    <submittedName>
        <fullName evidence="2">Glutamine amidotransferase</fullName>
    </submittedName>
</protein>
<dbReference type="NCBIfam" id="NF006562">
    <property type="entry name" value="PRK09065.1"/>
    <property type="match status" value="1"/>
</dbReference>
<dbReference type="KEGG" id="dax:FDQ92_07185"/>
<proteinExistence type="predicted"/>